<dbReference type="Pfam" id="PF06985">
    <property type="entry name" value="HET"/>
    <property type="match status" value="1"/>
</dbReference>
<dbReference type="PROSITE" id="PS50837">
    <property type="entry name" value="NACHT"/>
    <property type="match status" value="1"/>
</dbReference>
<proteinExistence type="predicted"/>
<dbReference type="Pfam" id="PF12796">
    <property type="entry name" value="Ank_2"/>
    <property type="match status" value="1"/>
</dbReference>
<keyword evidence="5" id="KW-1185">Reference proteome</keyword>
<dbReference type="SUPFAM" id="SSF48403">
    <property type="entry name" value="Ankyrin repeat"/>
    <property type="match status" value="1"/>
</dbReference>
<dbReference type="PROSITE" id="PS50088">
    <property type="entry name" value="ANK_REPEAT"/>
    <property type="match status" value="2"/>
</dbReference>
<feature type="domain" description="NACHT" evidence="3">
    <location>
        <begin position="307"/>
        <end position="456"/>
    </location>
</feature>
<accession>A0A8E2JCH4</accession>
<dbReference type="SMART" id="SM00248">
    <property type="entry name" value="ANK"/>
    <property type="match status" value="5"/>
</dbReference>
<dbReference type="PANTHER" id="PTHR10622:SF13">
    <property type="entry name" value="NACHT DOMAIN-CONTAINING PROTEIN"/>
    <property type="match status" value="1"/>
</dbReference>
<dbReference type="InterPro" id="IPR002110">
    <property type="entry name" value="Ankyrin_rpt"/>
</dbReference>
<dbReference type="PANTHER" id="PTHR10622">
    <property type="entry name" value="HET DOMAIN-CONTAINING PROTEIN"/>
    <property type="match status" value="1"/>
</dbReference>
<organism evidence="4 5">
    <name type="scientific">Lepidopterella palustris CBS 459.81</name>
    <dbReference type="NCBI Taxonomy" id="1314670"/>
    <lineage>
        <taxon>Eukaryota</taxon>
        <taxon>Fungi</taxon>
        <taxon>Dikarya</taxon>
        <taxon>Ascomycota</taxon>
        <taxon>Pezizomycotina</taxon>
        <taxon>Dothideomycetes</taxon>
        <taxon>Pleosporomycetidae</taxon>
        <taxon>Mytilinidiales</taxon>
        <taxon>Argynnaceae</taxon>
        <taxon>Lepidopterella</taxon>
    </lineage>
</organism>
<dbReference type="InterPro" id="IPR007111">
    <property type="entry name" value="NACHT_NTPase"/>
</dbReference>
<evidence type="ECO:0000259" key="3">
    <source>
        <dbReference type="PROSITE" id="PS50837"/>
    </source>
</evidence>
<evidence type="ECO:0000256" key="2">
    <source>
        <dbReference type="PROSITE-ProRule" id="PRU00023"/>
    </source>
</evidence>
<gene>
    <name evidence="4" type="ORF">K432DRAFT_385059</name>
</gene>
<sequence>MRLLRRNDAGEFSLTRDLIGNDTIPPYAILSHTWVEDQEVTLADILDGTGKSKTGYDKLRFCADQANCDGLQYFWVDTCCIDKSSSAELAEAIISMFRWYRESVKCYVYLADVSNPSHDDQNGGCMQLAVEEAFRRCRWFTRGWTLQELIAPPKVEFFASNNTPLGDKSYLEAIIHEVTGIATGALRGHPLSGFGIEQRFSWAANRETTRLEDKAYSLLGIFDISMPVLYGEGEKRAFQRLQEEIQKSEMSGQHMGLKGMQLDCLRALRSSEYEQFKYRNPDRLDGTCEWVLKHDYYQRWQDGRSSGLLWVSADPGCGKSVLAKSLIDREIQPTNSRVTCYFFFKDDNEKQKHAFIALSALLHQLFSQVPLLIQHAIRDYEADGHKLQESFHKLWGILLKAASDPRAGEVICILDALDECVEADRYQLMDAIKTLYSRPTPEHYASRLKFLVTSRPYYDIERRFNTLFKSFPTIRLHGEAESEQISQEINLVARSRVSDLGRELDLTKSEQVMLEKELLSMKHRTYLWLKLVVDVLKNAISPAKSLKQITVTMPATVDQAYEAILGRVTDQSMAQKLLHIVVAATRPITLTEMRIALAIENQHRCYSDLDFEHEARFESWVRNLCGLFIVVADQKIYLIHQTARDFLLAKHEVHTGQWKHSFRPGVSDLALANICITYLMFTDFNGATEQKVTSAAAAHGFFDYAASSWATHFRAAQNIAGNETVQLVEELCQPGTQRFQLWFHAYWNMTYPYEQCPDSFTQMMLACYFGHDSVVRKWLDADKMDVNAKDEEHGGTALIWAAENGHEAVVELLLGANNIEVNVQTYNGWTALMWAAVNGHAAVVKLLLKVDNINVNVKEKKYGSTALMWAAENGHIAVVQLLLGVGNINVNAKHNGGWTAQMWAAANGHETVVKLLQSHSTS</sequence>
<dbReference type="InterPro" id="IPR027417">
    <property type="entry name" value="P-loop_NTPase"/>
</dbReference>
<dbReference type="SUPFAM" id="SSF52540">
    <property type="entry name" value="P-loop containing nucleoside triphosphate hydrolases"/>
    <property type="match status" value="1"/>
</dbReference>
<dbReference type="Pfam" id="PF23239">
    <property type="entry name" value="DUF7069"/>
    <property type="match status" value="1"/>
</dbReference>
<keyword evidence="2" id="KW-0040">ANK repeat</keyword>
<dbReference type="InterPro" id="IPR036770">
    <property type="entry name" value="Ankyrin_rpt-contain_sf"/>
</dbReference>
<dbReference type="InterPro" id="IPR055497">
    <property type="entry name" value="DUF7069"/>
</dbReference>
<feature type="repeat" description="ANK" evidence="2">
    <location>
        <begin position="862"/>
        <end position="886"/>
    </location>
</feature>
<dbReference type="InterPro" id="IPR054471">
    <property type="entry name" value="GPIID_WHD"/>
</dbReference>
<feature type="repeat" description="ANK" evidence="2">
    <location>
        <begin position="827"/>
        <end position="849"/>
    </location>
</feature>
<dbReference type="OrthoDB" id="1577640at2759"/>
<reference evidence="4 5" key="1">
    <citation type="journal article" date="2016" name="Nat. Commun.">
        <title>Ectomycorrhizal ecology is imprinted in the genome of the dominant symbiotic fungus Cenococcum geophilum.</title>
        <authorList>
            <consortium name="DOE Joint Genome Institute"/>
            <person name="Peter M."/>
            <person name="Kohler A."/>
            <person name="Ohm R.A."/>
            <person name="Kuo A."/>
            <person name="Krutzmann J."/>
            <person name="Morin E."/>
            <person name="Arend M."/>
            <person name="Barry K.W."/>
            <person name="Binder M."/>
            <person name="Choi C."/>
            <person name="Clum A."/>
            <person name="Copeland A."/>
            <person name="Grisel N."/>
            <person name="Haridas S."/>
            <person name="Kipfer T."/>
            <person name="LaButti K."/>
            <person name="Lindquist E."/>
            <person name="Lipzen A."/>
            <person name="Maire R."/>
            <person name="Meier B."/>
            <person name="Mihaltcheva S."/>
            <person name="Molinier V."/>
            <person name="Murat C."/>
            <person name="Poggeler S."/>
            <person name="Quandt C.A."/>
            <person name="Sperisen C."/>
            <person name="Tritt A."/>
            <person name="Tisserant E."/>
            <person name="Crous P.W."/>
            <person name="Henrissat B."/>
            <person name="Nehls U."/>
            <person name="Egli S."/>
            <person name="Spatafora J.W."/>
            <person name="Grigoriev I.V."/>
            <person name="Martin F.M."/>
        </authorList>
    </citation>
    <scope>NUCLEOTIDE SEQUENCE [LARGE SCALE GENOMIC DNA]</scope>
    <source>
        <strain evidence="4 5">CBS 459.81</strain>
    </source>
</reference>
<dbReference type="PROSITE" id="PS50297">
    <property type="entry name" value="ANK_REP_REGION"/>
    <property type="match status" value="2"/>
</dbReference>
<protein>
    <recommendedName>
        <fullName evidence="3">NACHT domain-containing protein</fullName>
    </recommendedName>
</protein>
<dbReference type="Proteomes" id="UP000250266">
    <property type="component" value="Unassembled WGS sequence"/>
</dbReference>
<dbReference type="InterPro" id="IPR010730">
    <property type="entry name" value="HET"/>
</dbReference>
<dbReference type="InterPro" id="IPR056884">
    <property type="entry name" value="NPHP3-like_N"/>
</dbReference>
<dbReference type="AlphaFoldDB" id="A0A8E2JCH4"/>
<dbReference type="Gene3D" id="1.25.40.20">
    <property type="entry name" value="Ankyrin repeat-containing domain"/>
    <property type="match status" value="2"/>
</dbReference>
<dbReference type="Pfam" id="PF24883">
    <property type="entry name" value="NPHP3_N"/>
    <property type="match status" value="1"/>
</dbReference>
<evidence type="ECO:0000256" key="1">
    <source>
        <dbReference type="ARBA" id="ARBA00022737"/>
    </source>
</evidence>
<dbReference type="EMBL" id="KV745165">
    <property type="protein sequence ID" value="OCK76969.1"/>
    <property type="molecule type" value="Genomic_DNA"/>
</dbReference>
<evidence type="ECO:0000313" key="4">
    <source>
        <dbReference type="EMBL" id="OCK76969.1"/>
    </source>
</evidence>
<dbReference type="Pfam" id="PF22939">
    <property type="entry name" value="WHD_GPIID"/>
    <property type="match status" value="1"/>
</dbReference>
<name>A0A8E2JCH4_9PEZI</name>
<dbReference type="Gene3D" id="3.40.50.300">
    <property type="entry name" value="P-loop containing nucleotide triphosphate hydrolases"/>
    <property type="match status" value="1"/>
</dbReference>
<keyword evidence="1" id="KW-0677">Repeat</keyword>
<dbReference type="Pfam" id="PF00023">
    <property type="entry name" value="Ank"/>
    <property type="match status" value="1"/>
</dbReference>
<evidence type="ECO:0000313" key="5">
    <source>
        <dbReference type="Proteomes" id="UP000250266"/>
    </source>
</evidence>